<dbReference type="SUPFAM" id="SSF56935">
    <property type="entry name" value="Porins"/>
    <property type="match status" value="1"/>
</dbReference>
<evidence type="ECO:0000313" key="4">
    <source>
        <dbReference type="EMBL" id="WQD36541.1"/>
    </source>
</evidence>
<sequence length="861" mass="97469">MIKHIITASALLAACDTYAQAWPIKDSVPKNESTIVDIKSEVRDNLPTIVINEEDPDDGGTTVVSSILTAGRDPFLSAAEFNFSPVRFRLRGYETRGNAVFINGIDFSGLDNGFTPFGLWSGLNNAMRSQQNSYGLQPNDFSIGSLALNTYVDMRASAQRVQTQVGYAFSNRNYNHRIVLQHSSGFNKNGWAYSMALTGRYAKEGYVPGTYYQGASYYAAIDKKIGERHTFSFITFGAPTESGRQGPSVQEAMNLAGTHYYNPSWGYQNGNKRNANVLQTFQPVGMIAHDYRPNEKSRLFTTVAYTSGKRKNSGLDWYNAPDPRPDYYRYLPSYYEATNRATYQSLITHYQQHPEDLQIKWEKLYEANSANTRTINNADGIAGNNITGRRSVYILSNRVNDVRRLMGNTAYNGKLTDALTVTAGANYRQQVNHYYQEAKDLLGGDFWVNINQFAERDFPTDPDAVQHDLSQPNRIITAGEPYGYNYKITMLQVAAWAQLLFQLRSFDFFAAAEISATSFYRTGLNRNGLFPELSYGASPRQRFNNPAIKAGVTYKMNGRNYFFVNGTYKTAAPFFENAYISQRTRNTVQENLKSETIMSGEMGYKLNAPEVRLGITGYYTKFTNSVDVLTFYHDQYQNFVNYALSGINKVFFGAEFGLELRLNSTLSFNGAASAGRYYFDSRQRAIVTVDNSAKTLAKQTIYLKNYRIPSTPQNACSAGWFYRSPKFWYASITGNYFSNMWLSPNPLRRTADAIADADPENPSVAETKEAILRQEKFDNQFTLDFFGGWSKLLPRSCYINNRRTYFLLNLGVGNLLNNKNMRSGGFEQLRFDFEGKEPGKFPPKYYYAFGLNFFASIGLRF</sequence>
<dbReference type="Gene3D" id="2.40.170.20">
    <property type="entry name" value="TonB-dependent receptor, beta-barrel domain"/>
    <property type="match status" value="1"/>
</dbReference>
<evidence type="ECO:0000256" key="3">
    <source>
        <dbReference type="ARBA" id="ARBA00023237"/>
    </source>
</evidence>
<dbReference type="PROSITE" id="PS51257">
    <property type="entry name" value="PROKAR_LIPOPROTEIN"/>
    <property type="match status" value="1"/>
</dbReference>
<keyword evidence="2" id="KW-0472">Membrane</keyword>
<keyword evidence="3" id="KW-0998">Cell outer membrane</keyword>
<proteinExistence type="predicted"/>
<organism evidence="4 5">
    <name type="scientific">Niabella yanshanensis</name>
    <dbReference type="NCBI Taxonomy" id="577386"/>
    <lineage>
        <taxon>Bacteria</taxon>
        <taxon>Pseudomonadati</taxon>
        <taxon>Bacteroidota</taxon>
        <taxon>Chitinophagia</taxon>
        <taxon>Chitinophagales</taxon>
        <taxon>Chitinophagaceae</taxon>
        <taxon>Niabella</taxon>
    </lineage>
</organism>
<reference evidence="4 5" key="1">
    <citation type="submission" date="2023-12" db="EMBL/GenBank/DDBJ databases">
        <title>Genome sequencing and assembly of bacterial species from a model synthetic community.</title>
        <authorList>
            <person name="Hogle S.L."/>
        </authorList>
    </citation>
    <scope>NUCLEOTIDE SEQUENCE [LARGE SCALE GENOMIC DNA]</scope>
    <source>
        <strain evidence="4 5">HAMBI_3031</strain>
    </source>
</reference>
<keyword evidence="5" id="KW-1185">Reference proteome</keyword>
<protein>
    <submittedName>
        <fullName evidence="4">TonB-dependent receptor</fullName>
    </submittedName>
</protein>
<evidence type="ECO:0000256" key="2">
    <source>
        <dbReference type="ARBA" id="ARBA00023136"/>
    </source>
</evidence>
<keyword evidence="4" id="KW-0675">Receptor</keyword>
<evidence type="ECO:0000256" key="1">
    <source>
        <dbReference type="ARBA" id="ARBA00004442"/>
    </source>
</evidence>
<comment type="subcellular location">
    <subcellularLocation>
        <location evidence="1">Cell outer membrane</location>
    </subcellularLocation>
</comment>
<dbReference type="EMBL" id="CP139960">
    <property type="protein sequence ID" value="WQD36541.1"/>
    <property type="molecule type" value="Genomic_DNA"/>
</dbReference>
<accession>A0ABZ0W0D5</accession>
<gene>
    <name evidence="4" type="ORF">U0035_12775</name>
</gene>
<dbReference type="Proteomes" id="UP001325680">
    <property type="component" value="Chromosome"/>
</dbReference>
<evidence type="ECO:0000313" key="5">
    <source>
        <dbReference type="Proteomes" id="UP001325680"/>
    </source>
</evidence>
<dbReference type="InterPro" id="IPR036942">
    <property type="entry name" value="Beta-barrel_TonB_sf"/>
</dbReference>
<dbReference type="RefSeq" id="WP_114790488.1">
    <property type="nucleotide sequence ID" value="NZ_CP139960.1"/>
</dbReference>
<name>A0ABZ0W0D5_9BACT</name>